<gene>
    <name evidence="2" type="ordered locus">Os02g0620000</name>
    <name evidence="2" type="ORF">OSNPB_020620000</name>
</gene>
<reference evidence="3" key="1">
    <citation type="journal article" date="2005" name="Nature">
        <title>The map-based sequence of the rice genome.</title>
        <authorList>
            <consortium name="International rice genome sequencing project (IRGSP)"/>
            <person name="Matsumoto T."/>
            <person name="Wu J."/>
            <person name="Kanamori H."/>
            <person name="Katayose Y."/>
            <person name="Fujisawa M."/>
            <person name="Namiki N."/>
            <person name="Mizuno H."/>
            <person name="Yamamoto K."/>
            <person name="Antonio B.A."/>
            <person name="Baba T."/>
            <person name="Sakata K."/>
            <person name="Nagamura Y."/>
            <person name="Aoki H."/>
            <person name="Arikawa K."/>
            <person name="Arita K."/>
            <person name="Bito T."/>
            <person name="Chiden Y."/>
            <person name="Fujitsuka N."/>
            <person name="Fukunaka R."/>
            <person name="Hamada M."/>
            <person name="Harada C."/>
            <person name="Hayashi A."/>
            <person name="Hijishita S."/>
            <person name="Honda M."/>
            <person name="Hosokawa S."/>
            <person name="Ichikawa Y."/>
            <person name="Idonuma A."/>
            <person name="Iijima M."/>
            <person name="Ikeda M."/>
            <person name="Ikeno M."/>
            <person name="Ito K."/>
            <person name="Ito S."/>
            <person name="Ito T."/>
            <person name="Ito Y."/>
            <person name="Ito Y."/>
            <person name="Iwabuchi A."/>
            <person name="Kamiya K."/>
            <person name="Karasawa W."/>
            <person name="Kurita K."/>
            <person name="Katagiri S."/>
            <person name="Kikuta A."/>
            <person name="Kobayashi H."/>
            <person name="Kobayashi N."/>
            <person name="Machita K."/>
            <person name="Maehara T."/>
            <person name="Masukawa M."/>
            <person name="Mizubayashi T."/>
            <person name="Mukai Y."/>
            <person name="Nagasaki H."/>
            <person name="Nagata Y."/>
            <person name="Naito S."/>
            <person name="Nakashima M."/>
            <person name="Nakama Y."/>
            <person name="Nakamichi Y."/>
            <person name="Nakamura M."/>
            <person name="Meguro A."/>
            <person name="Negishi M."/>
            <person name="Ohta I."/>
            <person name="Ohta T."/>
            <person name="Okamoto M."/>
            <person name="Ono N."/>
            <person name="Saji S."/>
            <person name="Sakaguchi M."/>
            <person name="Sakai K."/>
            <person name="Shibata M."/>
            <person name="Shimokawa T."/>
            <person name="Song J."/>
            <person name="Takazaki Y."/>
            <person name="Terasawa K."/>
            <person name="Tsugane M."/>
            <person name="Tsuji K."/>
            <person name="Ueda S."/>
            <person name="Waki K."/>
            <person name="Yamagata H."/>
            <person name="Yamamoto M."/>
            <person name="Yamamoto S."/>
            <person name="Yamane H."/>
            <person name="Yoshiki S."/>
            <person name="Yoshihara R."/>
            <person name="Yukawa K."/>
            <person name="Zhong H."/>
            <person name="Yano M."/>
            <person name="Yuan Q."/>
            <person name="Ouyang S."/>
            <person name="Liu J."/>
            <person name="Jones K.M."/>
            <person name="Gansberger K."/>
            <person name="Moffat K."/>
            <person name="Hill J."/>
            <person name="Bera J."/>
            <person name="Fadrosh D."/>
            <person name="Jin S."/>
            <person name="Johri S."/>
            <person name="Kim M."/>
            <person name="Overton L."/>
            <person name="Reardon M."/>
            <person name="Tsitrin T."/>
            <person name="Vuong H."/>
            <person name="Weaver B."/>
            <person name="Ciecko A."/>
            <person name="Tallon L."/>
            <person name="Jackson J."/>
            <person name="Pai G."/>
            <person name="Aken S.V."/>
            <person name="Utterback T."/>
            <person name="Reidmuller S."/>
            <person name="Feldblyum T."/>
            <person name="Hsiao J."/>
            <person name="Zismann V."/>
            <person name="Iobst S."/>
            <person name="de Vazeille A.R."/>
            <person name="Buell C.R."/>
            <person name="Ying K."/>
            <person name="Li Y."/>
            <person name="Lu T."/>
            <person name="Huang Y."/>
            <person name="Zhao Q."/>
            <person name="Feng Q."/>
            <person name="Zhang L."/>
            <person name="Zhu J."/>
            <person name="Weng Q."/>
            <person name="Mu J."/>
            <person name="Lu Y."/>
            <person name="Fan D."/>
            <person name="Liu Y."/>
            <person name="Guan J."/>
            <person name="Zhang Y."/>
            <person name="Yu S."/>
            <person name="Liu X."/>
            <person name="Zhang Y."/>
            <person name="Hong G."/>
            <person name="Han B."/>
            <person name="Choisne N."/>
            <person name="Demange N."/>
            <person name="Orjeda G."/>
            <person name="Samain S."/>
            <person name="Cattolico L."/>
            <person name="Pelletier E."/>
            <person name="Couloux A."/>
            <person name="Segurens B."/>
            <person name="Wincker P."/>
            <person name="D'Hont A."/>
            <person name="Scarpelli C."/>
            <person name="Weissenbach J."/>
            <person name="Salanoubat M."/>
            <person name="Quetier F."/>
            <person name="Yu Y."/>
            <person name="Kim H.R."/>
            <person name="Rambo T."/>
            <person name="Currie J."/>
            <person name="Collura K."/>
            <person name="Luo M."/>
            <person name="Yang T."/>
            <person name="Ammiraju J.S.S."/>
            <person name="Engler F."/>
            <person name="Soderlund C."/>
            <person name="Wing R.A."/>
            <person name="Palmer L.E."/>
            <person name="de la Bastide M."/>
            <person name="Spiegel L."/>
            <person name="Nascimento L."/>
            <person name="Zutavern T."/>
            <person name="O'Shaughnessy A."/>
            <person name="Dike S."/>
            <person name="Dedhia N."/>
            <person name="Preston R."/>
            <person name="Balija V."/>
            <person name="McCombie W.R."/>
            <person name="Chow T."/>
            <person name="Chen H."/>
            <person name="Chung M."/>
            <person name="Chen C."/>
            <person name="Shaw J."/>
            <person name="Wu H."/>
            <person name="Hsiao K."/>
            <person name="Chao Y."/>
            <person name="Chu M."/>
            <person name="Cheng C."/>
            <person name="Hour A."/>
            <person name="Lee P."/>
            <person name="Lin S."/>
            <person name="Lin Y."/>
            <person name="Liou J."/>
            <person name="Liu S."/>
            <person name="Hsing Y."/>
            <person name="Raghuvanshi S."/>
            <person name="Mohanty A."/>
            <person name="Bharti A.K."/>
            <person name="Gaur A."/>
            <person name="Gupta V."/>
            <person name="Kumar D."/>
            <person name="Ravi V."/>
            <person name="Vij S."/>
            <person name="Kapur A."/>
            <person name="Khurana P."/>
            <person name="Khurana P."/>
            <person name="Khurana J.P."/>
            <person name="Tyagi A.K."/>
            <person name="Gaikwad K."/>
            <person name="Singh A."/>
            <person name="Dalal V."/>
            <person name="Srivastava S."/>
            <person name="Dixit A."/>
            <person name="Pal A.K."/>
            <person name="Ghazi I.A."/>
            <person name="Yadav M."/>
            <person name="Pandit A."/>
            <person name="Bhargava A."/>
            <person name="Sureshbabu K."/>
            <person name="Batra K."/>
            <person name="Sharma T.R."/>
            <person name="Mohapatra T."/>
            <person name="Singh N.K."/>
            <person name="Messing J."/>
            <person name="Nelson A.B."/>
            <person name="Fuks G."/>
            <person name="Kavchok S."/>
            <person name="Keizer G."/>
            <person name="Linton E."/>
            <person name="Llaca V."/>
            <person name="Song R."/>
            <person name="Tanyolac B."/>
            <person name="Young S."/>
            <person name="Ho-Il K."/>
            <person name="Hahn J.H."/>
            <person name="Sangsakoo G."/>
            <person name="Vanavichit A."/>
            <person name="de Mattos Luiz.A.T."/>
            <person name="Zimmer P.D."/>
            <person name="Malone G."/>
            <person name="Dellagostin O."/>
            <person name="de Oliveira A.C."/>
            <person name="Bevan M."/>
            <person name="Bancroft I."/>
            <person name="Minx P."/>
            <person name="Cordum H."/>
            <person name="Wilson R."/>
            <person name="Cheng Z."/>
            <person name="Jin W."/>
            <person name="Jiang J."/>
            <person name="Leong S.A."/>
            <person name="Iwama H."/>
            <person name="Gojobori T."/>
            <person name="Itoh T."/>
            <person name="Niimura Y."/>
            <person name="Fujii Y."/>
            <person name="Habara T."/>
            <person name="Sakai H."/>
            <person name="Sato Y."/>
            <person name="Wilson G."/>
            <person name="Kumar K."/>
            <person name="McCouch S."/>
            <person name="Juretic N."/>
            <person name="Hoen D."/>
            <person name="Wright S."/>
            <person name="Bruskiewich R."/>
            <person name="Bureau T."/>
            <person name="Miyao A."/>
            <person name="Hirochika H."/>
            <person name="Nishikawa T."/>
            <person name="Kadowaki K."/>
            <person name="Sugiura M."/>
            <person name="Burr B."/>
            <person name="Sasaki T."/>
        </authorList>
    </citation>
    <scope>NUCLEOTIDE SEQUENCE [LARGE SCALE GENOMIC DNA]</scope>
    <source>
        <strain evidence="3">cv. Nipponbare</strain>
    </source>
</reference>
<dbReference type="PaxDb" id="39947-A0A0P0VLT3"/>
<reference evidence="2 3" key="3">
    <citation type="journal article" date="2013" name="Rice">
        <title>Improvement of the Oryza sativa Nipponbare reference genome using next generation sequence and optical map data.</title>
        <authorList>
            <person name="Kawahara Y."/>
            <person name="de la Bastide M."/>
            <person name="Hamilton J.P."/>
            <person name="Kanamori H."/>
            <person name="McCombie W.R."/>
            <person name="Ouyang S."/>
            <person name="Schwartz D.C."/>
            <person name="Tanaka T."/>
            <person name="Wu J."/>
            <person name="Zhou S."/>
            <person name="Childs K.L."/>
            <person name="Davidson R.M."/>
            <person name="Lin H."/>
            <person name="Quesada-Ocampo L."/>
            <person name="Vaillancourt B."/>
            <person name="Sakai H."/>
            <person name="Lee S.S."/>
            <person name="Kim J."/>
            <person name="Numa H."/>
            <person name="Itoh T."/>
            <person name="Buell C.R."/>
            <person name="Matsumoto T."/>
        </authorList>
    </citation>
    <scope>NUCLEOTIDE SEQUENCE [LARGE SCALE GENOMIC DNA]</scope>
    <source>
        <strain evidence="3">cv. Nipponbare</strain>
    </source>
</reference>
<reference evidence="2 3" key="2">
    <citation type="journal article" date="2013" name="Plant Cell Physiol.">
        <title>Rice Annotation Project Database (RAP-DB): an integrative and interactive database for rice genomics.</title>
        <authorList>
            <person name="Sakai H."/>
            <person name="Lee S.S."/>
            <person name="Tanaka T."/>
            <person name="Numa H."/>
            <person name="Kim J."/>
            <person name="Kawahara Y."/>
            <person name="Wakimoto H."/>
            <person name="Yang C.C."/>
            <person name="Iwamoto M."/>
            <person name="Abe T."/>
            <person name="Yamada Y."/>
            <person name="Muto A."/>
            <person name="Inokuchi H."/>
            <person name="Ikemura T."/>
            <person name="Matsumoto T."/>
            <person name="Sasaki T."/>
            <person name="Itoh T."/>
        </authorList>
    </citation>
    <scope>NUCLEOTIDE SEQUENCE [LARGE SCALE GENOMIC DNA]</scope>
    <source>
        <strain evidence="3">cv. Nipponbare</strain>
    </source>
</reference>
<dbReference type="Proteomes" id="UP000059680">
    <property type="component" value="Chromosome 2"/>
</dbReference>
<dbReference type="InParanoid" id="A0A0P0VLT3"/>
<dbReference type="EMBL" id="AP014958">
    <property type="protein sequence ID" value="BAS79813.1"/>
    <property type="molecule type" value="Genomic_DNA"/>
</dbReference>
<organism evidence="2 3">
    <name type="scientific">Oryza sativa subsp. japonica</name>
    <name type="common">Rice</name>
    <dbReference type="NCBI Taxonomy" id="39947"/>
    <lineage>
        <taxon>Eukaryota</taxon>
        <taxon>Viridiplantae</taxon>
        <taxon>Streptophyta</taxon>
        <taxon>Embryophyta</taxon>
        <taxon>Tracheophyta</taxon>
        <taxon>Spermatophyta</taxon>
        <taxon>Magnoliopsida</taxon>
        <taxon>Liliopsida</taxon>
        <taxon>Poales</taxon>
        <taxon>Poaceae</taxon>
        <taxon>BOP clade</taxon>
        <taxon>Oryzoideae</taxon>
        <taxon>Oryzeae</taxon>
        <taxon>Oryzinae</taxon>
        <taxon>Oryza</taxon>
        <taxon>Oryza sativa</taxon>
    </lineage>
</organism>
<evidence type="ECO:0000313" key="3">
    <source>
        <dbReference type="Proteomes" id="UP000059680"/>
    </source>
</evidence>
<dbReference type="Gramene" id="Os02t0620000-00">
    <property type="protein sequence ID" value="Os02t0620000-00"/>
    <property type="gene ID" value="Os02g0620000"/>
</dbReference>
<name>A0A0P0VLT3_ORYSJ</name>
<feature type="region of interest" description="Disordered" evidence="1">
    <location>
        <begin position="1"/>
        <end position="30"/>
    </location>
</feature>
<proteinExistence type="predicted"/>
<accession>A0A0P0VLT3</accession>
<keyword evidence="3" id="KW-1185">Reference proteome</keyword>
<protein>
    <submittedName>
        <fullName evidence="2">Os02g0620000 protein</fullName>
    </submittedName>
</protein>
<evidence type="ECO:0000313" key="2">
    <source>
        <dbReference type="EMBL" id="BAS79813.1"/>
    </source>
</evidence>
<feature type="region of interest" description="Disordered" evidence="1">
    <location>
        <begin position="150"/>
        <end position="228"/>
    </location>
</feature>
<dbReference type="AlphaFoldDB" id="A0A0P0VLT3"/>
<dbReference type="OMA" id="WPPCASA"/>
<sequence length="244" mass="26067">MAPHGPPLHHARSSLAAGHAGPPPRRIEGDGAELHGVVRGIGARLRGHHPHPLPPRLSHCGRCRQGDADVGFPAPPPWPCFLTTAAAPSGRCRRRPPRASPPPPGRRRRWPPCASAVLPHCGGRRQQGDADAGLPAPCCHRLGDADAGLPAPPPCFPTTAAAPSGRDRRRPPSASPPPPGRRRRRPPRASPPPPGRDRRRPPSASPPPPGRRRRRPPRASAMLPHYGHRRRRCGAALLLSRCPG</sequence>
<evidence type="ECO:0000256" key="1">
    <source>
        <dbReference type="SAM" id="MobiDB-lite"/>
    </source>
</evidence>
<feature type="region of interest" description="Disordered" evidence="1">
    <location>
        <begin position="88"/>
        <end position="111"/>
    </location>
</feature>